<dbReference type="InterPro" id="IPR035892">
    <property type="entry name" value="C2_domain_sf"/>
</dbReference>
<dbReference type="GO" id="GO:0005886">
    <property type="term" value="C:plasma membrane"/>
    <property type="evidence" value="ECO:0007669"/>
    <property type="project" value="TreeGrafter"/>
</dbReference>
<reference evidence="3 4" key="1">
    <citation type="journal article" date="2015" name="Sci. Rep.">
        <title>Genome of the facultative scuticociliatosis pathogen Pseudocohnilembus persalinus provides insight into its virulence through horizontal gene transfer.</title>
        <authorList>
            <person name="Xiong J."/>
            <person name="Wang G."/>
            <person name="Cheng J."/>
            <person name="Tian M."/>
            <person name="Pan X."/>
            <person name="Warren A."/>
            <person name="Jiang C."/>
            <person name="Yuan D."/>
            <person name="Miao W."/>
        </authorList>
    </citation>
    <scope>NUCLEOTIDE SEQUENCE [LARGE SCALE GENOMIC DNA]</scope>
    <source>
        <strain evidence="3">36N120E</strain>
    </source>
</reference>
<feature type="domain" description="C2" evidence="2">
    <location>
        <begin position="34"/>
        <end position="161"/>
    </location>
</feature>
<accession>A0A0V0R5I8</accession>
<dbReference type="InParanoid" id="A0A0V0R5I8"/>
<dbReference type="SUPFAM" id="SSF49562">
    <property type="entry name" value="C2 domain (Calcium/lipid-binding domain, CaLB)"/>
    <property type="match status" value="1"/>
</dbReference>
<dbReference type="PANTHER" id="PTHR10857:SF106">
    <property type="entry name" value="C2 DOMAIN-CONTAINING PROTEIN"/>
    <property type="match status" value="1"/>
</dbReference>
<comment type="caution">
    <text evidence="3">The sequence shown here is derived from an EMBL/GenBank/DDBJ whole genome shotgun (WGS) entry which is preliminary data.</text>
</comment>
<dbReference type="PANTHER" id="PTHR10857">
    <property type="entry name" value="COPINE"/>
    <property type="match status" value="1"/>
</dbReference>
<feature type="region of interest" description="Disordered" evidence="1">
    <location>
        <begin position="169"/>
        <end position="197"/>
    </location>
</feature>
<proteinExistence type="predicted"/>
<gene>
    <name evidence="3" type="ORF">PPERSA_02634</name>
</gene>
<protein>
    <submittedName>
        <fullName evidence="3">C2 domain</fullName>
    </submittedName>
</protein>
<dbReference type="PROSITE" id="PS50004">
    <property type="entry name" value="C2"/>
    <property type="match status" value="1"/>
</dbReference>
<organism evidence="3 4">
    <name type="scientific">Pseudocohnilembus persalinus</name>
    <name type="common">Ciliate</name>
    <dbReference type="NCBI Taxonomy" id="266149"/>
    <lineage>
        <taxon>Eukaryota</taxon>
        <taxon>Sar</taxon>
        <taxon>Alveolata</taxon>
        <taxon>Ciliophora</taxon>
        <taxon>Intramacronucleata</taxon>
        <taxon>Oligohymenophorea</taxon>
        <taxon>Scuticociliatia</taxon>
        <taxon>Philasterida</taxon>
        <taxon>Pseudocohnilembidae</taxon>
        <taxon>Pseudocohnilembus</taxon>
    </lineage>
</organism>
<dbReference type="OrthoDB" id="5855668at2759"/>
<evidence type="ECO:0000256" key="1">
    <source>
        <dbReference type="SAM" id="MobiDB-lite"/>
    </source>
</evidence>
<dbReference type="GO" id="GO:0071277">
    <property type="term" value="P:cellular response to calcium ion"/>
    <property type="evidence" value="ECO:0007669"/>
    <property type="project" value="TreeGrafter"/>
</dbReference>
<dbReference type="AlphaFoldDB" id="A0A0V0R5I8"/>
<dbReference type="Pfam" id="PF00168">
    <property type="entry name" value="C2"/>
    <property type="match status" value="1"/>
</dbReference>
<dbReference type="SMART" id="SM00239">
    <property type="entry name" value="C2"/>
    <property type="match status" value="1"/>
</dbReference>
<dbReference type="CDD" id="cd04048">
    <property type="entry name" value="C2A_Copine"/>
    <property type="match status" value="1"/>
</dbReference>
<dbReference type="Proteomes" id="UP000054937">
    <property type="component" value="Unassembled WGS sequence"/>
</dbReference>
<name>A0A0V0R5I8_PSEPJ</name>
<evidence type="ECO:0000313" key="4">
    <source>
        <dbReference type="Proteomes" id="UP000054937"/>
    </source>
</evidence>
<dbReference type="InterPro" id="IPR000008">
    <property type="entry name" value="C2_dom"/>
</dbReference>
<sequence>MGSGISNNLKGQNVQQEIQQQNLYNNQQDNNLQSSRKNSITGNNYDEAPLLQTMEIYVSCENLQNMDIISDSDPQVKLQKEKNGEWEDIGVTEIIPDNLDPKFATPFILTYDIDRPPKLRLEVYDVDKCQSVKKAIEIDEMGEAECNLQDLLEAKDNFLQLRLTTITKSQKKKEKIKQNSKSETQIKKKNPTSNRQV</sequence>
<dbReference type="EMBL" id="LDAU01000044">
    <property type="protein sequence ID" value="KRX09762.1"/>
    <property type="molecule type" value="Genomic_DNA"/>
</dbReference>
<dbReference type="GO" id="GO:0005544">
    <property type="term" value="F:calcium-dependent phospholipid binding"/>
    <property type="evidence" value="ECO:0007669"/>
    <property type="project" value="InterPro"/>
</dbReference>
<dbReference type="InterPro" id="IPR045052">
    <property type="entry name" value="Copine"/>
</dbReference>
<keyword evidence="4" id="KW-1185">Reference proteome</keyword>
<evidence type="ECO:0000313" key="3">
    <source>
        <dbReference type="EMBL" id="KRX09762.1"/>
    </source>
</evidence>
<dbReference type="Gene3D" id="2.60.40.150">
    <property type="entry name" value="C2 domain"/>
    <property type="match status" value="1"/>
</dbReference>
<evidence type="ECO:0000259" key="2">
    <source>
        <dbReference type="PROSITE" id="PS50004"/>
    </source>
</evidence>